<feature type="binding site" evidence="12">
    <location>
        <position position="112"/>
    </location>
    <ligand>
        <name>K(+)</name>
        <dbReference type="ChEBI" id="CHEBI:29103"/>
    </ligand>
</feature>
<feature type="transmembrane region" description="Helical" evidence="13">
    <location>
        <begin position="457"/>
        <end position="482"/>
    </location>
</feature>
<keyword evidence="5" id="KW-0997">Cell inner membrane</keyword>
<dbReference type="AlphaFoldDB" id="A0A940DIS6"/>
<evidence type="ECO:0000256" key="8">
    <source>
        <dbReference type="ARBA" id="ARBA00022958"/>
    </source>
</evidence>
<dbReference type="GO" id="GO:0015379">
    <property type="term" value="F:potassium:chloride symporter activity"/>
    <property type="evidence" value="ECO:0007669"/>
    <property type="project" value="InterPro"/>
</dbReference>
<evidence type="ECO:0000256" key="4">
    <source>
        <dbReference type="ARBA" id="ARBA00022475"/>
    </source>
</evidence>
<feature type="binding site" evidence="12">
    <location>
        <position position="319"/>
    </location>
    <ligand>
        <name>K(+)</name>
        <dbReference type="ChEBI" id="CHEBI:29103"/>
    </ligand>
</feature>
<comment type="subcellular location">
    <subcellularLocation>
        <location evidence="1">Cell inner membrane</location>
        <topology evidence="1">Multi-pass membrane protein</topology>
    </subcellularLocation>
</comment>
<feature type="binding site" evidence="12">
    <location>
        <position position="439"/>
    </location>
    <ligand>
        <name>K(+)</name>
        <dbReference type="ChEBI" id="CHEBI:29103"/>
    </ligand>
</feature>
<feature type="transmembrane region" description="Helical" evidence="13">
    <location>
        <begin position="331"/>
        <end position="354"/>
    </location>
</feature>
<feature type="transmembrane region" description="Helical" evidence="13">
    <location>
        <begin position="71"/>
        <end position="90"/>
    </location>
</feature>
<dbReference type="Proteomes" id="UP000727857">
    <property type="component" value="Unassembled WGS sequence"/>
</dbReference>
<feature type="binding site" evidence="12">
    <location>
        <position position="318"/>
    </location>
    <ligand>
        <name>K(+)</name>
        <dbReference type="ChEBI" id="CHEBI:29103"/>
    </ligand>
</feature>
<keyword evidence="4" id="KW-1003">Cell membrane</keyword>
<feature type="transmembrane region" description="Helical" evidence="13">
    <location>
        <begin position="39"/>
        <end position="59"/>
    </location>
</feature>
<dbReference type="EMBL" id="JADINF010000131">
    <property type="protein sequence ID" value="MBO8424388.1"/>
    <property type="molecule type" value="Genomic_DNA"/>
</dbReference>
<evidence type="ECO:0000256" key="13">
    <source>
        <dbReference type="SAM" id="Phobius"/>
    </source>
</evidence>
<gene>
    <name evidence="14" type="ORF">IAB16_05170</name>
</gene>
<reference evidence="14" key="2">
    <citation type="journal article" date="2021" name="PeerJ">
        <title>Extensive microbial diversity within the chicken gut microbiome revealed by metagenomics and culture.</title>
        <authorList>
            <person name="Gilroy R."/>
            <person name="Ravi A."/>
            <person name="Getino M."/>
            <person name="Pursley I."/>
            <person name="Horton D.L."/>
            <person name="Alikhan N.F."/>
            <person name="Baker D."/>
            <person name="Gharbi K."/>
            <person name="Hall N."/>
            <person name="Watson M."/>
            <person name="Adriaenssens E.M."/>
            <person name="Foster-Nyarko E."/>
            <person name="Jarju S."/>
            <person name="Secka A."/>
            <person name="Antonio M."/>
            <person name="Oren A."/>
            <person name="Chaudhuri R.R."/>
            <person name="La Ragione R."/>
            <person name="Hildebrand F."/>
            <person name="Pallen M.J."/>
        </authorList>
    </citation>
    <scope>NUCLEOTIDE SEQUENCE</scope>
    <source>
        <strain evidence="14">517</strain>
    </source>
</reference>
<reference evidence="14" key="1">
    <citation type="submission" date="2020-10" db="EMBL/GenBank/DDBJ databases">
        <authorList>
            <person name="Gilroy R."/>
        </authorList>
    </citation>
    <scope>NUCLEOTIDE SEQUENCE</scope>
    <source>
        <strain evidence="14">517</strain>
    </source>
</reference>
<protein>
    <submittedName>
        <fullName evidence="14">TrkH family potassium uptake protein</fullName>
    </submittedName>
</protein>
<evidence type="ECO:0000256" key="3">
    <source>
        <dbReference type="ARBA" id="ARBA00022448"/>
    </source>
</evidence>
<feature type="transmembrane region" description="Helical" evidence="13">
    <location>
        <begin position="397"/>
        <end position="418"/>
    </location>
</feature>
<comment type="caution">
    <text evidence="14">The sequence shown here is derived from an EMBL/GenBank/DDBJ whole genome shotgun (WGS) entry which is preliminary data.</text>
</comment>
<name>A0A940DIS6_9FIRM</name>
<dbReference type="PANTHER" id="PTHR32024:SF2">
    <property type="entry name" value="TRK SYSTEM POTASSIUM UPTAKE PROTEIN TRKG-RELATED"/>
    <property type="match status" value="1"/>
</dbReference>
<evidence type="ECO:0000313" key="14">
    <source>
        <dbReference type="EMBL" id="MBO8424388.1"/>
    </source>
</evidence>
<dbReference type="InterPro" id="IPR004772">
    <property type="entry name" value="TrkH"/>
</dbReference>
<evidence type="ECO:0000256" key="11">
    <source>
        <dbReference type="ARBA" id="ARBA00023136"/>
    </source>
</evidence>
<keyword evidence="11 13" id="KW-0472">Membrane</keyword>
<evidence type="ECO:0000256" key="7">
    <source>
        <dbReference type="ARBA" id="ARBA00022692"/>
    </source>
</evidence>
<organism evidence="14 15">
    <name type="scientific">Candidatus Stercoripulliclostridium pullicola</name>
    <dbReference type="NCBI Taxonomy" id="2840953"/>
    <lineage>
        <taxon>Bacteria</taxon>
        <taxon>Bacillati</taxon>
        <taxon>Bacillota</taxon>
        <taxon>Clostridia</taxon>
        <taxon>Eubacteriales</taxon>
        <taxon>Candidatus Stercoripulliclostridium</taxon>
    </lineage>
</organism>
<dbReference type="InterPro" id="IPR003445">
    <property type="entry name" value="Cat_transpt"/>
</dbReference>
<evidence type="ECO:0000256" key="1">
    <source>
        <dbReference type="ARBA" id="ARBA00004429"/>
    </source>
</evidence>
<keyword evidence="12" id="KW-0479">Metal-binding</keyword>
<feature type="binding site" evidence="12">
    <location>
        <position position="438"/>
    </location>
    <ligand>
        <name>K(+)</name>
        <dbReference type="ChEBI" id="CHEBI:29103"/>
    </ligand>
</feature>
<dbReference type="PANTHER" id="PTHR32024">
    <property type="entry name" value="TRK SYSTEM POTASSIUM UPTAKE PROTEIN TRKG-RELATED"/>
    <property type="match status" value="1"/>
</dbReference>
<proteinExistence type="inferred from homology"/>
<feature type="transmembrane region" description="Helical" evidence="13">
    <location>
        <begin position="184"/>
        <end position="202"/>
    </location>
</feature>
<keyword evidence="8 12" id="KW-0630">Potassium</keyword>
<feature type="binding site" evidence="12">
    <location>
        <position position="113"/>
    </location>
    <ligand>
        <name>K(+)</name>
        <dbReference type="ChEBI" id="CHEBI:29103"/>
    </ligand>
</feature>
<dbReference type="GO" id="GO:0005886">
    <property type="term" value="C:plasma membrane"/>
    <property type="evidence" value="ECO:0007669"/>
    <property type="project" value="UniProtKB-SubCell"/>
</dbReference>
<comment type="similarity">
    <text evidence="2">Belongs to the TrkH potassium transport family.</text>
</comment>
<feature type="transmembrane region" description="Helical" evidence="13">
    <location>
        <begin position="274"/>
        <end position="298"/>
    </location>
</feature>
<evidence type="ECO:0000256" key="12">
    <source>
        <dbReference type="PIRSR" id="PIRSR006247-1"/>
    </source>
</evidence>
<feature type="transmembrane region" description="Helical" evidence="13">
    <location>
        <begin position="134"/>
        <end position="151"/>
    </location>
</feature>
<evidence type="ECO:0000256" key="5">
    <source>
        <dbReference type="ARBA" id="ARBA00022519"/>
    </source>
</evidence>
<dbReference type="Pfam" id="PF02386">
    <property type="entry name" value="TrkH"/>
    <property type="match status" value="1"/>
</dbReference>
<dbReference type="PIRSF" id="PIRSF006247">
    <property type="entry name" value="TrkH"/>
    <property type="match status" value="1"/>
</dbReference>
<evidence type="ECO:0000313" key="15">
    <source>
        <dbReference type="Proteomes" id="UP000727857"/>
    </source>
</evidence>
<keyword evidence="9 13" id="KW-1133">Transmembrane helix</keyword>
<evidence type="ECO:0000256" key="10">
    <source>
        <dbReference type="ARBA" id="ARBA00023065"/>
    </source>
</evidence>
<dbReference type="GO" id="GO:0046872">
    <property type="term" value="F:metal ion binding"/>
    <property type="evidence" value="ECO:0007669"/>
    <property type="project" value="UniProtKB-KW"/>
</dbReference>
<keyword evidence="10" id="KW-0406">Ion transport</keyword>
<feature type="transmembrane region" description="Helical" evidence="13">
    <location>
        <begin position="7"/>
        <end position="27"/>
    </location>
</feature>
<keyword evidence="7 13" id="KW-0812">Transmembrane</keyword>
<accession>A0A940DIS6</accession>
<feature type="binding site" evidence="12">
    <location>
        <position position="222"/>
    </location>
    <ligand>
        <name>K(+)</name>
        <dbReference type="ChEBI" id="CHEBI:29103"/>
    </ligand>
</feature>
<feature type="transmembrane region" description="Helical" evidence="13">
    <location>
        <begin position="237"/>
        <end position="262"/>
    </location>
</feature>
<sequence>MNYRLTAYILGQIAVITAAFMLVPFAMTFGYGEYEYNTPLAFGVTIGVLLLVGIPCVVLKPKDSSIRARGGFVIVALAWICMSVFGALPFRISGAIPNFIDCLFETVSGFTTTGSSIIPNVEIIPKSLLFWRSMTHWIGGMGVLVFVIAVLPKSNPAIVHLLKAEVPGPQFGKIVSKLRFTARILYGIYIVLTALEVVLLVIDKNVDLFDSFIHAFGTAGTGGFSNYVDSVGHFDSVYVDVVITVFMMIFSMNFNLFYFILIGHVREALRSEELHWMLSIFVGATLAITVCLLVNNVYATFGEALRYSAFQASTIMSTTGFATADFATWPAFAQFALVLLMFIGGSAGSTAGGLKVSRVIILFKNGIRNFKKACSPRSFNTVRLDGKPVSDELSHSVSSYFIVYITIFVASCLLVSVVEHATFDFTTHISAVASCLNNVGPGLGAVGPLYSYADYSIFSKIVLTVDMLLGRLEVVPLLLLFYPKVWSPAK</sequence>
<keyword evidence="3" id="KW-0813">Transport</keyword>
<keyword evidence="6" id="KW-0633">Potassium transport</keyword>
<evidence type="ECO:0000256" key="2">
    <source>
        <dbReference type="ARBA" id="ARBA00009137"/>
    </source>
</evidence>
<evidence type="ECO:0000256" key="6">
    <source>
        <dbReference type="ARBA" id="ARBA00022538"/>
    </source>
</evidence>
<evidence type="ECO:0000256" key="9">
    <source>
        <dbReference type="ARBA" id="ARBA00022989"/>
    </source>
</evidence>